<dbReference type="VEuPathDB" id="FungiDB:UREG_04476"/>
<keyword evidence="3" id="KW-1185">Reference proteome</keyword>
<proteinExistence type="predicted"/>
<gene>
    <name evidence="2" type="ORF">UREG_04476</name>
</gene>
<dbReference type="InParanoid" id="C4JP94"/>
<organism evidence="2 3">
    <name type="scientific">Uncinocarpus reesii (strain UAMH 1704)</name>
    <dbReference type="NCBI Taxonomy" id="336963"/>
    <lineage>
        <taxon>Eukaryota</taxon>
        <taxon>Fungi</taxon>
        <taxon>Dikarya</taxon>
        <taxon>Ascomycota</taxon>
        <taxon>Pezizomycotina</taxon>
        <taxon>Eurotiomycetes</taxon>
        <taxon>Eurotiomycetidae</taxon>
        <taxon>Onygenales</taxon>
        <taxon>Onygenaceae</taxon>
        <taxon>Uncinocarpus</taxon>
    </lineage>
</organism>
<dbReference type="GO" id="GO:0000307">
    <property type="term" value="C:cyclin-dependent protein kinase holoenzyme complex"/>
    <property type="evidence" value="ECO:0007669"/>
    <property type="project" value="TreeGrafter"/>
</dbReference>
<feature type="compositionally biased region" description="Low complexity" evidence="1">
    <location>
        <begin position="661"/>
        <end position="675"/>
    </location>
</feature>
<feature type="region of interest" description="Disordered" evidence="1">
    <location>
        <begin position="245"/>
        <end position="268"/>
    </location>
</feature>
<dbReference type="GO" id="GO:0019901">
    <property type="term" value="F:protein kinase binding"/>
    <property type="evidence" value="ECO:0007669"/>
    <property type="project" value="InterPro"/>
</dbReference>
<feature type="compositionally biased region" description="Low complexity" evidence="1">
    <location>
        <begin position="637"/>
        <end position="654"/>
    </location>
</feature>
<name>C4JP94_UNCRE</name>
<dbReference type="GO" id="GO:0005634">
    <property type="term" value="C:nucleus"/>
    <property type="evidence" value="ECO:0007669"/>
    <property type="project" value="TreeGrafter"/>
</dbReference>
<protein>
    <recommendedName>
        <fullName evidence="4">G1/S-specific cyclin Pcl5</fullName>
    </recommendedName>
</protein>
<accession>C4JP94</accession>
<dbReference type="InterPro" id="IPR036915">
    <property type="entry name" value="Cyclin-like_sf"/>
</dbReference>
<dbReference type="eggNOG" id="KOG1674">
    <property type="taxonomic scope" value="Eukaryota"/>
</dbReference>
<dbReference type="STRING" id="336963.C4JP94"/>
<dbReference type="SUPFAM" id="SSF47954">
    <property type="entry name" value="Cyclin-like"/>
    <property type="match status" value="1"/>
</dbReference>
<dbReference type="OMA" id="RSICTQR"/>
<dbReference type="EMBL" id="CH476616">
    <property type="protein sequence ID" value="EEP79630.1"/>
    <property type="molecule type" value="Genomic_DNA"/>
</dbReference>
<feature type="region of interest" description="Disordered" evidence="1">
    <location>
        <begin position="621"/>
        <end position="679"/>
    </location>
</feature>
<dbReference type="OrthoDB" id="286814at2759"/>
<evidence type="ECO:0008006" key="4">
    <source>
        <dbReference type="Google" id="ProtNLM"/>
    </source>
</evidence>
<feature type="compositionally biased region" description="Polar residues" evidence="1">
    <location>
        <begin position="245"/>
        <end position="258"/>
    </location>
</feature>
<dbReference type="Proteomes" id="UP000002058">
    <property type="component" value="Unassembled WGS sequence"/>
</dbReference>
<dbReference type="HOGENOM" id="CLU_015683_2_0_1"/>
<evidence type="ECO:0000256" key="1">
    <source>
        <dbReference type="SAM" id="MobiDB-lite"/>
    </source>
</evidence>
<dbReference type="Pfam" id="PF08613">
    <property type="entry name" value="Cyclin"/>
    <property type="match status" value="1"/>
</dbReference>
<dbReference type="PANTHER" id="PTHR15615:SF36">
    <property type="entry name" value="PHO85 CYCLIN-5"/>
    <property type="match status" value="1"/>
</dbReference>
<dbReference type="GeneID" id="8442340"/>
<dbReference type="Gene3D" id="1.10.472.10">
    <property type="entry name" value="Cyclin-like"/>
    <property type="match status" value="1"/>
</dbReference>
<feature type="region of interest" description="Disordered" evidence="1">
    <location>
        <begin position="769"/>
        <end position="790"/>
    </location>
</feature>
<dbReference type="CDD" id="cd20557">
    <property type="entry name" value="CYCLIN_ScPCL1-like"/>
    <property type="match status" value="1"/>
</dbReference>
<dbReference type="InterPro" id="IPR013922">
    <property type="entry name" value="Cyclin_PHO80-like"/>
</dbReference>
<dbReference type="GO" id="GO:0016538">
    <property type="term" value="F:cyclin-dependent protein serine/threonine kinase regulator activity"/>
    <property type="evidence" value="ECO:0007669"/>
    <property type="project" value="TreeGrafter"/>
</dbReference>
<evidence type="ECO:0000313" key="2">
    <source>
        <dbReference type="EMBL" id="EEP79630.1"/>
    </source>
</evidence>
<reference evidence="3" key="1">
    <citation type="journal article" date="2009" name="Genome Res.">
        <title>Comparative genomic analyses of the human fungal pathogens Coccidioides and their relatives.</title>
        <authorList>
            <person name="Sharpton T.J."/>
            <person name="Stajich J.E."/>
            <person name="Rounsley S.D."/>
            <person name="Gardner M.J."/>
            <person name="Wortman J.R."/>
            <person name="Jordar V.S."/>
            <person name="Maiti R."/>
            <person name="Kodira C.D."/>
            <person name="Neafsey D.E."/>
            <person name="Zeng Q."/>
            <person name="Hung C.-Y."/>
            <person name="McMahan C."/>
            <person name="Muszewska A."/>
            <person name="Grynberg M."/>
            <person name="Mandel M.A."/>
            <person name="Kellner E.M."/>
            <person name="Barker B.M."/>
            <person name="Galgiani J.N."/>
            <person name="Orbach M.J."/>
            <person name="Kirkland T.N."/>
            <person name="Cole G.T."/>
            <person name="Henn M.R."/>
            <person name="Birren B.W."/>
            <person name="Taylor J.W."/>
        </authorList>
    </citation>
    <scope>NUCLEOTIDE SEQUENCE [LARGE SCALE GENOMIC DNA]</scope>
    <source>
        <strain evidence="3">UAMH 1704</strain>
    </source>
</reference>
<dbReference type="PANTHER" id="PTHR15615">
    <property type="match status" value="1"/>
</dbReference>
<sequence>MTMLFACILAYDPIIACEDSKPALPLIRRAWFCRWGVTLPNPECLRATPQPVVIGTRPLPPPATTTTPPYHPPTTPPQYLALSVSIVYARLLPPAGAPTHSSLRPVPDLGHSPYRKPTWLCVKVKRFPRHLCYHQRRACPLAAPIRFYRNGLFPPPTTRIIYCPYLPPPPPLPTLLMDTLDFNFVNPYLQHALPRPYPYASSIASSASSSSSSVFSLDSLSSQSSSSSISSSSIDVIWENDENSGQGRCPSVTNQPSSHCPLGKSGYGKVTDENTVAPDLRRHPRRVFRTANADIGKSCPRQPPPLVRASHLRFGFVDRLVDSAAQIVEIIWPLAVEAARSDSTLGCKGVLPLRSFIRETLRRSRTSYSTLQVALYYLILIKQRIPSHNFTMEQPHVQEYSRAMQCGRRMFLSALILASKYLQDRNYSARAWSKISGLSTTEINQNELIFLQAVGWRLHISEPVFQRWTDIVLRYTPSSDHSFNGEGLSWKTVIPSLTPELDNVDLDNACTGPVAIQDLLPPIQTLSPTSSPDTGCRRRSLAANQVPTCDRKFDAQISHSAESQPILLPNPLKLGVLPTPQMSPQSLSNNTPAASVLPFTARGPSMTSAMRQAQNMCAQRTTLDQRPPLQSYPVCTRRSSLARSSTSSPDSMISDVPSLTSSRSSRSSRSSSISSVASGTCAPTLPRLATRATRRCASTRDGKKTFTIASPIDERSCSDIFASPEPMSASSTHFPDLAKFSLDASVDMAHEAAQSLCELSVAVPRSNKSSALRSPCRSSRKRGRTSSNDMDLQHKVRHLMALDYPAGENNPTFVLPDVQPAESFLLSETKTEWSSSGCSFGSRRPFLPLPFATDRVMERPPCPNGLASYLWNRSSSESVADMLD</sequence>
<evidence type="ECO:0000313" key="3">
    <source>
        <dbReference type="Proteomes" id="UP000002058"/>
    </source>
</evidence>
<dbReference type="RefSeq" id="XP_002544959.1">
    <property type="nucleotide sequence ID" value="XM_002544913.1"/>
</dbReference>
<dbReference type="KEGG" id="ure:UREG_04476"/>
<dbReference type="AlphaFoldDB" id="C4JP94"/>